<reference evidence="2" key="2">
    <citation type="submission" date="2021-04" db="EMBL/GenBank/DDBJ databases">
        <authorList>
            <person name="Podell S."/>
        </authorList>
    </citation>
    <scope>NUCLEOTIDE SEQUENCE</scope>
    <source>
        <strain evidence="2">Hildebrandi</strain>
    </source>
</reference>
<dbReference type="Proteomes" id="UP000693970">
    <property type="component" value="Unassembled WGS sequence"/>
</dbReference>
<accession>A0A9K3M5M5</accession>
<sequence length="437" mass="50381">MTVVTSEMEFEEMEQQQPTKNTMSSSESSQAAAKRLALQQQRTKILLYLLVLASATLVAKQSYRNSNFLIENRTSRYLPESTQGKYLLEQDEVVDPSNLYVPSLDYRVRGKSQYTSDYKFDAHVYCTEFAKDLIWEWWKQGEKKISSSDKKKKLKGTNTKDPKVTSTSRRLMIGLYSGYDDYAKLLEQAVWSARVYGQKWGQNVTVVTLQGTSFAPNGCRPNDDSQTTLNKIRLLFHAIDNSDEYDQVLLLDADALVYDMDVDLTTLLDETKHLVAAQPLPVTHKRDPWEIHSGVTLWNLNHPYITSVAVDWFERATAAVVRGSYTNDQEFLHETLLEHLELQRQNETEQRNDNNKDDIRDDNFVLSFERHEFDFEEGTVVKQFVKDTFIDSQEDKANITSAFVEDRLQHMQAAVEEICSKYATECDAVTVPWYETS</sequence>
<name>A0A9K3M5M5_9STRA</name>
<protein>
    <recommendedName>
        <fullName evidence="4">Nucleotide-diphospho-sugar transferase</fullName>
    </recommendedName>
</protein>
<evidence type="ECO:0000313" key="3">
    <source>
        <dbReference type="Proteomes" id="UP000693970"/>
    </source>
</evidence>
<organism evidence="2 3">
    <name type="scientific">Nitzschia inconspicua</name>
    <dbReference type="NCBI Taxonomy" id="303405"/>
    <lineage>
        <taxon>Eukaryota</taxon>
        <taxon>Sar</taxon>
        <taxon>Stramenopiles</taxon>
        <taxon>Ochrophyta</taxon>
        <taxon>Bacillariophyta</taxon>
        <taxon>Bacillariophyceae</taxon>
        <taxon>Bacillariophycidae</taxon>
        <taxon>Bacillariales</taxon>
        <taxon>Bacillariaceae</taxon>
        <taxon>Nitzschia</taxon>
    </lineage>
</organism>
<dbReference type="EMBL" id="JAGRRH010000003">
    <property type="protein sequence ID" value="KAG7372526.1"/>
    <property type="molecule type" value="Genomic_DNA"/>
</dbReference>
<reference evidence="2" key="1">
    <citation type="journal article" date="2021" name="Sci. Rep.">
        <title>Diploid genomic architecture of Nitzschia inconspicua, an elite biomass production diatom.</title>
        <authorList>
            <person name="Oliver A."/>
            <person name="Podell S."/>
            <person name="Pinowska A."/>
            <person name="Traller J.C."/>
            <person name="Smith S.R."/>
            <person name="McClure R."/>
            <person name="Beliaev A."/>
            <person name="Bohutskyi P."/>
            <person name="Hill E.A."/>
            <person name="Rabines A."/>
            <person name="Zheng H."/>
            <person name="Allen L.Z."/>
            <person name="Kuo A."/>
            <person name="Grigoriev I.V."/>
            <person name="Allen A.E."/>
            <person name="Hazlebeck D."/>
            <person name="Allen E.E."/>
        </authorList>
    </citation>
    <scope>NUCLEOTIDE SEQUENCE</scope>
    <source>
        <strain evidence="2">Hildebrandi</strain>
    </source>
</reference>
<dbReference type="AlphaFoldDB" id="A0A9K3M5M5"/>
<evidence type="ECO:0008006" key="4">
    <source>
        <dbReference type="Google" id="ProtNLM"/>
    </source>
</evidence>
<feature type="compositionally biased region" description="Polar residues" evidence="1">
    <location>
        <begin position="18"/>
        <end position="28"/>
    </location>
</feature>
<proteinExistence type="predicted"/>
<dbReference type="OrthoDB" id="53012at2759"/>
<feature type="region of interest" description="Disordered" evidence="1">
    <location>
        <begin position="1"/>
        <end position="28"/>
    </location>
</feature>
<gene>
    <name evidence="2" type="ORF">IV203_018669</name>
</gene>
<keyword evidence="3" id="KW-1185">Reference proteome</keyword>
<evidence type="ECO:0000313" key="2">
    <source>
        <dbReference type="EMBL" id="KAG7372526.1"/>
    </source>
</evidence>
<comment type="caution">
    <text evidence="2">The sequence shown here is derived from an EMBL/GenBank/DDBJ whole genome shotgun (WGS) entry which is preliminary data.</text>
</comment>
<evidence type="ECO:0000256" key="1">
    <source>
        <dbReference type="SAM" id="MobiDB-lite"/>
    </source>
</evidence>